<dbReference type="Proteomes" id="UP000789366">
    <property type="component" value="Unassembled WGS sequence"/>
</dbReference>
<name>A0ACA9R9J8_9GLOM</name>
<feature type="non-terminal residue" evidence="1">
    <location>
        <position position="81"/>
    </location>
</feature>
<comment type="caution">
    <text evidence="1">The sequence shown here is derived from an EMBL/GenBank/DDBJ whole genome shotgun (WGS) entry which is preliminary data.</text>
</comment>
<feature type="non-terminal residue" evidence="1">
    <location>
        <position position="1"/>
    </location>
</feature>
<keyword evidence="2" id="KW-1185">Reference proteome</keyword>
<reference evidence="1" key="1">
    <citation type="submission" date="2021-06" db="EMBL/GenBank/DDBJ databases">
        <authorList>
            <person name="Kallberg Y."/>
            <person name="Tangrot J."/>
            <person name="Rosling A."/>
        </authorList>
    </citation>
    <scope>NUCLEOTIDE SEQUENCE</scope>
    <source>
        <strain evidence="1">28 12/20/2015</strain>
    </source>
</reference>
<accession>A0ACA9R9J8</accession>
<proteinExistence type="predicted"/>
<sequence>ISLKEELAIAGATCRFFESSTKVEFLAFLSKITGKDYSQEFELYLNKSSNFDLILHKISNEKVEKFDLDKIDINTIDSEFL</sequence>
<protein>
    <submittedName>
        <fullName evidence="1">2732_t:CDS:1</fullName>
    </submittedName>
</protein>
<dbReference type="EMBL" id="CAJVPW010061434">
    <property type="protein sequence ID" value="CAG8782080.1"/>
    <property type="molecule type" value="Genomic_DNA"/>
</dbReference>
<organism evidence="1 2">
    <name type="scientific">Cetraspora pellucida</name>
    <dbReference type="NCBI Taxonomy" id="1433469"/>
    <lineage>
        <taxon>Eukaryota</taxon>
        <taxon>Fungi</taxon>
        <taxon>Fungi incertae sedis</taxon>
        <taxon>Mucoromycota</taxon>
        <taxon>Glomeromycotina</taxon>
        <taxon>Glomeromycetes</taxon>
        <taxon>Diversisporales</taxon>
        <taxon>Gigasporaceae</taxon>
        <taxon>Cetraspora</taxon>
    </lineage>
</organism>
<evidence type="ECO:0000313" key="1">
    <source>
        <dbReference type="EMBL" id="CAG8782080.1"/>
    </source>
</evidence>
<evidence type="ECO:0000313" key="2">
    <source>
        <dbReference type="Proteomes" id="UP000789366"/>
    </source>
</evidence>
<gene>
    <name evidence="1" type="ORF">SPELUC_LOCUS16486</name>
</gene>